<dbReference type="Pfam" id="PF13558">
    <property type="entry name" value="SbcC_Walker_B"/>
    <property type="match status" value="1"/>
</dbReference>
<feature type="domain" description="Rad50/SbcC-type AAA" evidence="5">
    <location>
        <begin position="6"/>
        <end position="216"/>
    </location>
</feature>
<evidence type="ECO:0000256" key="2">
    <source>
        <dbReference type="ARBA" id="ARBA00011322"/>
    </source>
</evidence>
<evidence type="ECO:0000313" key="7">
    <source>
        <dbReference type="Proteomes" id="UP001321453"/>
    </source>
</evidence>
<feature type="coiled-coil region" evidence="4">
    <location>
        <begin position="401"/>
        <end position="428"/>
    </location>
</feature>
<proteinExistence type="inferred from homology"/>
<comment type="similarity">
    <text evidence="1">Belongs to the SMC family. SbcC subfamily.</text>
</comment>
<organism evidence="6 7">
    <name type="scientific">Cellulomonas edaphi</name>
    <dbReference type="NCBI Taxonomy" id="3053468"/>
    <lineage>
        <taxon>Bacteria</taxon>
        <taxon>Bacillati</taxon>
        <taxon>Actinomycetota</taxon>
        <taxon>Actinomycetes</taxon>
        <taxon>Micrococcales</taxon>
        <taxon>Cellulomonadaceae</taxon>
        <taxon>Cellulomonas</taxon>
    </lineage>
</organism>
<evidence type="ECO:0000256" key="4">
    <source>
        <dbReference type="SAM" id="Coils"/>
    </source>
</evidence>
<sequence>MHLRTMTLQAIGPFARQHTVDFEAVGASGLFLLDGPTGSGKSTLIDAVVFALYGKVASAEASDDRLRSAYAEDDVESFVDLTFEVGSGIYRVRRTPAYDRAKKRGTGTVKQQASVRMWRVQPDDPTGDLPGSEPITRLDEAGLEIERVVGLTRTQFVQTIVLPQGEFARFLRANPEDRRGLLQKIFGTEVYERMQQRLAEMRAEANREIEASRVALTSATAHLVGAAQLGEDDAEAMSGFTAADGSGTHALLALVSERMADLAADAASLRVAADEAETLRVTSARALEEATATQRLITRRRSLLDEQAALDAAGAQHTEAVVLLERARSAAAVRPLLQGVDRAAADVATARKTVRAALDAAPESLAALVAEATDVPGATVLARLRTAREDAVRDAAALDRVVGLEASLNDERRTLREARDLADTLRDEISADDAWLSTRAALRTALADELAAATARAAVAPEHGRREEELEHAAAAHVNLTALVSDLDQAAAARASAASTAAEAVAREATLRTARIAGLAGELAADLADGDPCPVCGAAEHPAKASLAAGHVSPGDVAEAERVRTAAEDRLARARDRHARLTERVQAAREALGDSTPDEVAAALRSTRALLADCRAAAADVQRLSDEVAAHDEATARRQAARQEASERLADQSGRIEVLAQALGTIEAEVTVACAGFPTVVARQSVLLALVSAAGELLAALTDRDDAERHLADRAAELDAALAERDFADAQAARAALVGAAELAELERTVSAYAAAVERVRAGLADDEIAGLAADAAVDLPAVVEAERVAREQATAAEGRARVADQRRDAATAAAAGVHSAAERLSAAWRAGGPVTRLAGLASGTGGDNGKGLSLATYVLARRFEDVVAAANERLLTMSDGRYELTRSDQKEDVSSRRTGLSMRVVDHRTQQPRDPRTLSGGESFYVSLCLALGMADVVTAEAGGIDLGTLFVDEGFGTLDPHTLDQVLAELGKLRAGGRVVGVVSHVDTLKQTIADRIEVRPLPEGPSTLRVLAS</sequence>
<dbReference type="InterPro" id="IPR027417">
    <property type="entry name" value="P-loop_NTPase"/>
</dbReference>
<comment type="caution">
    <text evidence="6">The sequence shown here is derived from an EMBL/GenBank/DDBJ whole genome shotgun (WGS) entry which is preliminary data.</text>
</comment>
<accession>A0ABT7S3P9</accession>
<dbReference type="RefSeq" id="WP_289445054.1">
    <property type="nucleotide sequence ID" value="NZ_JAUCGR010000001.1"/>
</dbReference>
<dbReference type="Gene3D" id="3.40.50.300">
    <property type="entry name" value="P-loop containing nucleotide triphosphate hydrolases"/>
    <property type="match status" value="2"/>
</dbReference>
<keyword evidence="7" id="KW-1185">Reference proteome</keyword>
<feature type="coiled-coil region" evidence="4">
    <location>
        <begin position="557"/>
        <end position="591"/>
    </location>
</feature>
<dbReference type="Proteomes" id="UP001321453">
    <property type="component" value="Unassembled WGS sequence"/>
</dbReference>
<dbReference type="Pfam" id="PF13476">
    <property type="entry name" value="AAA_23"/>
    <property type="match status" value="1"/>
</dbReference>
<keyword evidence="4" id="KW-0175">Coiled coil</keyword>
<evidence type="ECO:0000256" key="1">
    <source>
        <dbReference type="ARBA" id="ARBA00006930"/>
    </source>
</evidence>
<dbReference type="PANTHER" id="PTHR32114">
    <property type="entry name" value="ABC TRANSPORTER ABCH.3"/>
    <property type="match status" value="1"/>
</dbReference>
<evidence type="ECO:0000259" key="5">
    <source>
        <dbReference type="Pfam" id="PF13476"/>
    </source>
</evidence>
<gene>
    <name evidence="6" type="ORF">QRT05_02765</name>
</gene>
<comment type="subunit">
    <text evidence="2">Heterodimer of SbcC and SbcD.</text>
</comment>
<evidence type="ECO:0000256" key="3">
    <source>
        <dbReference type="ARBA" id="ARBA00013368"/>
    </source>
</evidence>
<dbReference type="PANTHER" id="PTHR32114:SF2">
    <property type="entry name" value="ABC TRANSPORTER ABCH.3"/>
    <property type="match status" value="1"/>
</dbReference>
<dbReference type="EMBL" id="JAUCGR010000001">
    <property type="protein sequence ID" value="MDM7830243.1"/>
    <property type="molecule type" value="Genomic_DNA"/>
</dbReference>
<evidence type="ECO:0000313" key="6">
    <source>
        <dbReference type="EMBL" id="MDM7830243.1"/>
    </source>
</evidence>
<protein>
    <recommendedName>
        <fullName evidence="3">Nuclease SbcCD subunit C</fullName>
    </recommendedName>
</protein>
<name>A0ABT7S3P9_9CELL</name>
<dbReference type="SUPFAM" id="SSF52540">
    <property type="entry name" value="P-loop containing nucleoside triphosphate hydrolases"/>
    <property type="match status" value="1"/>
</dbReference>
<dbReference type="InterPro" id="IPR038729">
    <property type="entry name" value="Rad50/SbcC_AAA"/>
</dbReference>
<reference evidence="6 7" key="1">
    <citation type="submission" date="2023-06" db="EMBL/GenBank/DDBJ databases">
        <title>Cellulomonas sp. MW9 Whole genome sequence.</title>
        <authorList>
            <person name="Park S."/>
        </authorList>
    </citation>
    <scope>NUCLEOTIDE SEQUENCE [LARGE SCALE GENOMIC DNA]</scope>
    <source>
        <strain evidence="6 7">MW9</strain>
    </source>
</reference>